<dbReference type="InterPro" id="IPR007437">
    <property type="entry name" value="DUF486"/>
</dbReference>
<feature type="transmembrane region" description="Helical" evidence="1">
    <location>
        <begin position="29"/>
        <end position="47"/>
    </location>
</feature>
<dbReference type="Proteomes" id="UP001595906">
    <property type="component" value="Unassembled WGS sequence"/>
</dbReference>
<dbReference type="PANTHER" id="PTHR38482">
    <property type="entry name" value="DMT FAMILY PROTEIN"/>
    <property type="match status" value="1"/>
</dbReference>
<evidence type="ECO:0000256" key="1">
    <source>
        <dbReference type="SAM" id="Phobius"/>
    </source>
</evidence>
<dbReference type="EMBL" id="JBHSDC010000002">
    <property type="protein sequence ID" value="MFC4230926.1"/>
    <property type="molecule type" value="Genomic_DNA"/>
</dbReference>
<organism evidence="2 3">
    <name type="scientific">Parasediminibacterium paludis</name>
    <dbReference type="NCBI Taxonomy" id="908966"/>
    <lineage>
        <taxon>Bacteria</taxon>
        <taxon>Pseudomonadati</taxon>
        <taxon>Bacteroidota</taxon>
        <taxon>Chitinophagia</taxon>
        <taxon>Chitinophagales</taxon>
        <taxon>Chitinophagaceae</taxon>
        <taxon>Parasediminibacterium</taxon>
    </lineage>
</organism>
<keyword evidence="3" id="KW-1185">Reference proteome</keyword>
<feature type="transmembrane region" description="Helical" evidence="1">
    <location>
        <begin position="91"/>
        <end position="108"/>
    </location>
</feature>
<evidence type="ECO:0000313" key="3">
    <source>
        <dbReference type="Proteomes" id="UP001595906"/>
    </source>
</evidence>
<dbReference type="PIRSF" id="PIRSF021239">
    <property type="entry name" value="UCP021239"/>
    <property type="match status" value="1"/>
</dbReference>
<dbReference type="RefSeq" id="WP_379012311.1">
    <property type="nucleotide sequence ID" value="NZ_JBHSDC010000002.1"/>
</dbReference>
<feature type="transmembrane region" description="Helical" evidence="1">
    <location>
        <begin position="5"/>
        <end position="23"/>
    </location>
</feature>
<reference evidence="3" key="1">
    <citation type="journal article" date="2019" name="Int. J. Syst. Evol. Microbiol.">
        <title>The Global Catalogue of Microorganisms (GCM) 10K type strain sequencing project: providing services to taxonomists for standard genome sequencing and annotation.</title>
        <authorList>
            <consortium name="The Broad Institute Genomics Platform"/>
            <consortium name="The Broad Institute Genome Sequencing Center for Infectious Disease"/>
            <person name="Wu L."/>
            <person name="Ma J."/>
        </authorList>
    </citation>
    <scope>NUCLEOTIDE SEQUENCE [LARGE SCALE GENOMIC DNA]</scope>
    <source>
        <strain evidence="3">CECT 8010</strain>
    </source>
</reference>
<comment type="caution">
    <text evidence="2">The sequence shown here is derived from an EMBL/GenBank/DDBJ whole genome shotgun (WGS) entry which is preliminary data.</text>
</comment>
<keyword evidence="1" id="KW-0472">Membrane</keyword>
<dbReference type="Pfam" id="PF04342">
    <property type="entry name" value="DMT_6"/>
    <property type="match status" value="1"/>
</dbReference>
<evidence type="ECO:0000313" key="2">
    <source>
        <dbReference type="EMBL" id="MFC4230926.1"/>
    </source>
</evidence>
<name>A0ABV8PV67_9BACT</name>
<feature type="transmembrane region" description="Helical" evidence="1">
    <location>
        <begin position="67"/>
        <end position="85"/>
    </location>
</feature>
<protein>
    <submittedName>
        <fullName evidence="2">DMT family protein</fullName>
    </submittedName>
</protein>
<accession>A0ABV8PV67</accession>
<dbReference type="PANTHER" id="PTHR38482:SF1">
    <property type="entry name" value="DMT FAMILY PROTEIN"/>
    <property type="match status" value="1"/>
</dbReference>
<gene>
    <name evidence="2" type="ORF">ACFOW1_03420</name>
</gene>
<proteinExistence type="predicted"/>
<keyword evidence="1" id="KW-0812">Transmembrane</keyword>
<keyword evidence="1" id="KW-1133">Transmembrane helix</keyword>
<sequence>MIKTIALLACSNIFMTFAWYGFLKDTGMPLWKAILLSWGIAFFEYCLMVPANRAGFSNGLNGFQLKITQEVITLVVFSVFAVLYLKEPFQMKYLMSFLFILGAVYFAFKK</sequence>